<evidence type="ECO:0000313" key="2">
    <source>
        <dbReference type="WBParaSite" id="SVE_1671400.1"/>
    </source>
</evidence>
<organism evidence="1 2">
    <name type="scientific">Strongyloides venezuelensis</name>
    <name type="common">Threadworm</name>
    <dbReference type="NCBI Taxonomy" id="75913"/>
    <lineage>
        <taxon>Eukaryota</taxon>
        <taxon>Metazoa</taxon>
        <taxon>Ecdysozoa</taxon>
        <taxon>Nematoda</taxon>
        <taxon>Chromadorea</taxon>
        <taxon>Rhabditida</taxon>
        <taxon>Tylenchina</taxon>
        <taxon>Panagrolaimomorpha</taxon>
        <taxon>Strongyloidoidea</taxon>
        <taxon>Strongyloididae</taxon>
        <taxon>Strongyloides</taxon>
    </lineage>
</organism>
<keyword evidence="1" id="KW-1185">Reference proteome</keyword>
<proteinExistence type="predicted"/>
<reference evidence="1" key="1">
    <citation type="submission" date="2014-07" db="EMBL/GenBank/DDBJ databases">
        <authorList>
            <person name="Martin A.A"/>
            <person name="De Silva N."/>
        </authorList>
    </citation>
    <scope>NUCLEOTIDE SEQUENCE</scope>
</reference>
<protein>
    <submittedName>
        <fullName evidence="2">Transferred entry: 5.6.2.2</fullName>
    </submittedName>
</protein>
<sequence>MGINGLNVSYNGSAYRITLKQLKNLVGKNPGSIKIKNEPIKRFQVIGKAIKLNSSSSEAIISYDDVSIKARIMKLPIKNQSKEIGSIDDSQGVLIFLTYGTSKGVVDNFILEGIFKINDIVSYEKTFQLEMNTMEMANRLSIFNLRGERFLNIASGFIDSTEYEVEEVENINDNGTLV</sequence>
<reference evidence="2" key="2">
    <citation type="submission" date="2015-08" db="UniProtKB">
        <authorList>
            <consortium name="WormBaseParasite"/>
        </authorList>
    </citation>
    <scope>IDENTIFICATION</scope>
</reference>
<dbReference type="WBParaSite" id="SVE_1671400.1">
    <property type="protein sequence ID" value="SVE_1671400.1"/>
    <property type="gene ID" value="SVE_1671400"/>
</dbReference>
<accession>A0A0K0FWC9</accession>
<name>A0A0K0FWC9_STRVS</name>
<dbReference type="Proteomes" id="UP000035680">
    <property type="component" value="Unassembled WGS sequence"/>
</dbReference>
<dbReference type="AlphaFoldDB" id="A0A0K0FWC9"/>
<evidence type="ECO:0000313" key="1">
    <source>
        <dbReference type="Proteomes" id="UP000035680"/>
    </source>
</evidence>